<feature type="transmembrane region" description="Helical" evidence="1">
    <location>
        <begin position="133"/>
        <end position="156"/>
    </location>
</feature>
<keyword evidence="1" id="KW-1133">Transmembrane helix</keyword>
<sequence length="455" mass="49589">MEDSDTGKFSIGKILKFVIPSIIGILLLMTPFKDGSGSTTVAVSVMAKFINQAINAVVPIHYVIIVMIVVSCTISLVYRLFEPEFMRKNSLLKEIGDVSTFWLVIRMLGLLFAVMTALQIGPEIVWADSAGGLILYDLIGGLFSIFLVAGFVLPFLTEFGLLEYIGVFLTKVMRPLFNLPGRSAVDCVASWIGDGTIGVTLTNLQYIEGYYTAREAATIATNFSAVSITFCLVVLGNVDLLDYFGAFYLTIAVAGIIAALIIPRIPPLSKKSNVCAIDNNEENVEVIPKGYTRRQWALTLATEKAEKNMDIKNFMQSGVEMVLGLWLGVIPVIMCVGTLALMLSEHTPIFTYLGMPFVPLLELLQVPDAIAASQTMVVGFADMVVPSILAAEIPSTMTRFIVAALSVSQLIYLSETGAVILGSKLPVNIVELFIIFIERTIIVLPVITIMAHLFF</sequence>
<proteinExistence type="predicted"/>
<keyword evidence="1" id="KW-0472">Membrane</keyword>
<dbReference type="EMBL" id="FOGF01000002">
    <property type="protein sequence ID" value="SEQ60103.1"/>
    <property type="molecule type" value="Genomic_DNA"/>
</dbReference>
<evidence type="ECO:0000259" key="2">
    <source>
        <dbReference type="Pfam" id="PF07670"/>
    </source>
</evidence>
<feature type="transmembrane region" description="Helical" evidence="1">
    <location>
        <begin position="60"/>
        <end position="81"/>
    </location>
</feature>
<feature type="transmembrane region" description="Helical" evidence="1">
    <location>
        <begin position="369"/>
        <end position="389"/>
    </location>
</feature>
<dbReference type="RefSeq" id="WP_089745674.1">
    <property type="nucleotide sequence ID" value="NZ_FOGF01000002.1"/>
</dbReference>
<evidence type="ECO:0000313" key="4">
    <source>
        <dbReference type="Proteomes" id="UP000198556"/>
    </source>
</evidence>
<dbReference type="Pfam" id="PF07670">
    <property type="entry name" value="Gate"/>
    <property type="match status" value="1"/>
</dbReference>
<feature type="transmembrane region" description="Helical" evidence="1">
    <location>
        <begin position="243"/>
        <end position="262"/>
    </location>
</feature>
<dbReference type="AlphaFoldDB" id="A0A1H9HCR2"/>
<dbReference type="OrthoDB" id="1633380at2"/>
<name>A0A1H9HCR2_9LACT</name>
<organism evidence="3 4">
    <name type="scientific">Granulicatella balaenopterae</name>
    <dbReference type="NCBI Taxonomy" id="137733"/>
    <lineage>
        <taxon>Bacteria</taxon>
        <taxon>Bacillati</taxon>
        <taxon>Bacillota</taxon>
        <taxon>Bacilli</taxon>
        <taxon>Lactobacillales</taxon>
        <taxon>Carnobacteriaceae</taxon>
        <taxon>Granulicatella</taxon>
    </lineage>
</organism>
<accession>A0A1H9HCR2</accession>
<feature type="transmembrane region" description="Helical" evidence="1">
    <location>
        <begin position="433"/>
        <end position="454"/>
    </location>
</feature>
<reference evidence="3 4" key="1">
    <citation type="submission" date="2016-10" db="EMBL/GenBank/DDBJ databases">
        <authorList>
            <person name="de Groot N.N."/>
        </authorList>
    </citation>
    <scope>NUCLEOTIDE SEQUENCE [LARGE SCALE GENOMIC DNA]</scope>
    <source>
        <strain evidence="3 4">DSM 15827</strain>
    </source>
</reference>
<feature type="transmembrane region" description="Helical" evidence="1">
    <location>
        <begin position="216"/>
        <end position="237"/>
    </location>
</feature>
<keyword evidence="4" id="KW-1185">Reference proteome</keyword>
<feature type="transmembrane region" description="Helical" evidence="1">
    <location>
        <begin position="101"/>
        <end position="121"/>
    </location>
</feature>
<gene>
    <name evidence="3" type="ORF">SAMN05421767_10263</name>
</gene>
<evidence type="ECO:0000256" key="1">
    <source>
        <dbReference type="SAM" id="Phobius"/>
    </source>
</evidence>
<dbReference type="InterPro" id="IPR011642">
    <property type="entry name" value="Gate_dom"/>
</dbReference>
<feature type="transmembrane region" description="Helical" evidence="1">
    <location>
        <begin position="401"/>
        <end position="421"/>
    </location>
</feature>
<feature type="domain" description="Nucleoside transporter/FeoB GTPase Gate" evidence="2">
    <location>
        <begin position="142"/>
        <end position="237"/>
    </location>
</feature>
<dbReference type="Proteomes" id="UP000198556">
    <property type="component" value="Unassembled WGS sequence"/>
</dbReference>
<protein>
    <submittedName>
        <fullName evidence="3">Nucleoside recognition GATE domain-containing membrane protein YjiH</fullName>
    </submittedName>
</protein>
<feature type="transmembrane region" description="Helical" evidence="1">
    <location>
        <begin position="14"/>
        <end position="32"/>
    </location>
</feature>
<keyword evidence="1" id="KW-0812">Transmembrane</keyword>
<evidence type="ECO:0000313" key="3">
    <source>
        <dbReference type="EMBL" id="SEQ60103.1"/>
    </source>
</evidence>
<feature type="transmembrane region" description="Helical" evidence="1">
    <location>
        <begin position="322"/>
        <end position="343"/>
    </location>
</feature>